<organism evidence="1 2">
    <name type="scientific">Kouleothrix aurantiaca</name>
    <dbReference type="NCBI Taxonomy" id="186479"/>
    <lineage>
        <taxon>Bacteria</taxon>
        <taxon>Bacillati</taxon>
        <taxon>Chloroflexota</taxon>
        <taxon>Chloroflexia</taxon>
        <taxon>Chloroflexales</taxon>
        <taxon>Roseiflexineae</taxon>
        <taxon>Roseiflexaceae</taxon>
        <taxon>Kouleothrix</taxon>
    </lineage>
</organism>
<name>A0A0P9FFG9_9CHLR</name>
<dbReference type="AlphaFoldDB" id="A0A0P9FFG9"/>
<accession>A0A0P9FFG9</accession>
<dbReference type="Proteomes" id="UP000050509">
    <property type="component" value="Unassembled WGS sequence"/>
</dbReference>
<comment type="caution">
    <text evidence="1">The sequence shown here is derived from an EMBL/GenBank/DDBJ whole genome shotgun (WGS) entry which is preliminary data.</text>
</comment>
<protein>
    <submittedName>
        <fullName evidence="1">Uncharacterized protein</fullName>
    </submittedName>
</protein>
<reference evidence="1 2" key="1">
    <citation type="submission" date="2015-09" db="EMBL/GenBank/DDBJ databases">
        <title>Draft genome sequence of Kouleothrix aurantiaca JCM 19913.</title>
        <authorList>
            <person name="Hemp J."/>
        </authorList>
    </citation>
    <scope>NUCLEOTIDE SEQUENCE [LARGE SCALE GENOMIC DNA]</scope>
    <source>
        <strain evidence="1 2">COM-B</strain>
    </source>
</reference>
<keyword evidence="2" id="KW-1185">Reference proteome</keyword>
<sequence length="179" mass="18300">MTITASTNGRDLQAAVAISPVAGGPLVATSISRASQAALAQALNTALGMAEKAGLDASSATLLRTAPDEMLGFRSVLELALQHLTAGNAPAATALLQQVLGPAFALDQNQITLDTASNGARNAQIAYQAVAPSGAADPQILTDPAKLRDWAAAAEQVAVAFDDLVTRLKERADLLSRSQ</sequence>
<dbReference type="EMBL" id="LJCR01000765">
    <property type="protein sequence ID" value="KPV51811.1"/>
    <property type="molecule type" value="Genomic_DNA"/>
</dbReference>
<gene>
    <name evidence="1" type="ORF">SE17_19100</name>
</gene>
<evidence type="ECO:0000313" key="2">
    <source>
        <dbReference type="Proteomes" id="UP000050509"/>
    </source>
</evidence>
<proteinExistence type="predicted"/>
<evidence type="ECO:0000313" key="1">
    <source>
        <dbReference type="EMBL" id="KPV51811.1"/>
    </source>
</evidence>